<accession>A0A543IQ96</accession>
<feature type="region of interest" description="Disordered" evidence="1">
    <location>
        <begin position="61"/>
        <end position="150"/>
    </location>
</feature>
<feature type="compositionally biased region" description="Pro residues" evidence="1">
    <location>
        <begin position="71"/>
        <end position="85"/>
    </location>
</feature>
<reference evidence="2 3" key="1">
    <citation type="submission" date="2019-06" db="EMBL/GenBank/DDBJ databases">
        <title>Sequencing the genomes of 1000 actinobacteria strains.</title>
        <authorList>
            <person name="Klenk H.-P."/>
        </authorList>
    </citation>
    <scope>NUCLEOTIDE SEQUENCE [LARGE SCALE GENOMIC DNA]</scope>
    <source>
        <strain evidence="2 3">DSM 43186</strain>
    </source>
</reference>
<sequence length="319" mass="34121">MSELTPEQQAELALVRAIADSLRRRMPDLNDRTLGRVAFHIADLLNGVAVVLTSDAGSVVPARTASTGTPPAAPAPANPVPPRPQPLDATQPMPRATDRPPTGYPATGVTGDPAARPRARFPVRPARTSGEFPAQPRRTSGEFPAQPVGPIPGTYPVRPAPDDTTTQLPAIRATGEIPAVRPTGEYPAVRRPAGGEYPAVRRPGETGTQRPAQPRIRFPSASRRPTPPPPALPPSEPADGDYLTEAPKGPWIAEFFQLDGTPLEEAQWAERDQALRGIAGRIRWLAFDGTEVTVRLRGPGGIDMDHEAVLAAIERMRRG</sequence>
<evidence type="ECO:0000313" key="2">
    <source>
        <dbReference type="EMBL" id="TQM72738.1"/>
    </source>
</evidence>
<organism evidence="2 3">
    <name type="scientific">Thermopolyspora flexuosa</name>
    <dbReference type="NCBI Taxonomy" id="103836"/>
    <lineage>
        <taxon>Bacteria</taxon>
        <taxon>Bacillati</taxon>
        <taxon>Actinomycetota</taxon>
        <taxon>Actinomycetes</taxon>
        <taxon>Streptosporangiales</taxon>
        <taxon>Streptosporangiaceae</taxon>
        <taxon>Thermopolyspora</taxon>
    </lineage>
</organism>
<feature type="compositionally biased region" description="Pro residues" evidence="1">
    <location>
        <begin position="225"/>
        <end position="236"/>
    </location>
</feature>
<name>A0A543IQ96_9ACTN</name>
<dbReference type="EMBL" id="VFPQ01000002">
    <property type="protein sequence ID" value="TQM72738.1"/>
    <property type="molecule type" value="Genomic_DNA"/>
</dbReference>
<feature type="region of interest" description="Disordered" evidence="1">
    <location>
        <begin position="181"/>
        <end position="246"/>
    </location>
</feature>
<dbReference type="Proteomes" id="UP000319213">
    <property type="component" value="Unassembled WGS sequence"/>
</dbReference>
<dbReference type="PRINTS" id="PR01217">
    <property type="entry name" value="PRICHEXTENSN"/>
</dbReference>
<dbReference type="AlphaFoldDB" id="A0A543IQ96"/>
<keyword evidence="3" id="KW-1185">Reference proteome</keyword>
<protein>
    <submittedName>
        <fullName evidence="2">Uncharacterized protein</fullName>
    </submittedName>
</protein>
<feature type="compositionally biased region" description="Low complexity" evidence="1">
    <location>
        <begin position="61"/>
        <end position="70"/>
    </location>
</feature>
<gene>
    <name evidence="2" type="ORF">FHX40_4894</name>
</gene>
<feature type="compositionally biased region" description="Low complexity" evidence="1">
    <location>
        <begin position="113"/>
        <end position="127"/>
    </location>
</feature>
<evidence type="ECO:0000256" key="1">
    <source>
        <dbReference type="SAM" id="MobiDB-lite"/>
    </source>
</evidence>
<proteinExistence type="predicted"/>
<dbReference type="RefSeq" id="WP_142262265.1">
    <property type="nucleotide sequence ID" value="NZ_BMPV01000002.1"/>
</dbReference>
<evidence type="ECO:0000313" key="3">
    <source>
        <dbReference type="Proteomes" id="UP000319213"/>
    </source>
</evidence>
<comment type="caution">
    <text evidence="2">The sequence shown here is derived from an EMBL/GenBank/DDBJ whole genome shotgun (WGS) entry which is preliminary data.</text>
</comment>